<protein>
    <submittedName>
        <fullName evidence="1">Uncharacterized protein</fullName>
    </submittedName>
</protein>
<reference evidence="2" key="1">
    <citation type="submission" date="2009-08" db="EMBL/GenBank/DDBJ databases">
        <title>The complete genome of Chitinophaga pinensis DSM 2588.</title>
        <authorList>
            <consortium name="US DOE Joint Genome Institute (JGI-PGF)"/>
            <person name="Lucas S."/>
            <person name="Copeland A."/>
            <person name="Lapidus A."/>
            <person name="Glavina del Rio T."/>
            <person name="Dalin E."/>
            <person name="Tice H."/>
            <person name="Bruce D."/>
            <person name="Goodwin L."/>
            <person name="Pitluck S."/>
            <person name="Kyrpides N."/>
            <person name="Mavromatis K."/>
            <person name="Ivanova N."/>
            <person name="Mikhailova N."/>
            <person name="Sims D."/>
            <person name="Meinche L."/>
            <person name="Brettin T."/>
            <person name="Detter J.C."/>
            <person name="Han C."/>
            <person name="Larimer F."/>
            <person name="Land M."/>
            <person name="Hauser L."/>
            <person name="Markowitz V."/>
            <person name="Cheng J.-F."/>
            <person name="Hugenholtz P."/>
            <person name="Woyke T."/>
            <person name="Wu D."/>
            <person name="Spring S."/>
            <person name="Klenk H.-P."/>
            <person name="Eisen J.A."/>
        </authorList>
    </citation>
    <scope>NUCLEOTIDE SEQUENCE [LARGE SCALE GENOMIC DNA]</scope>
    <source>
        <strain evidence="2">ATCC 43595 / DSM 2588 / LMG 13176 / NBRC 15968 / NCIMB 11800 / UQM 2034</strain>
    </source>
</reference>
<organism evidence="1 2">
    <name type="scientific">Chitinophaga pinensis (strain ATCC 43595 / DSM 2588 / LMG 13176 / NBRC 15968 / NCIMB 11800 / UQM 2034)</name>
    <dbReference type="NCBI Taxonomy" id="485918"/>
    <lineage>
        <taxon>Bacteria</taxon>
        <taxon>Pseudomonadati</taxon>
        <taxon>Bacteroidota</taxon>
        <taxon>Chitinophagia</taxon>
        <taxon>Chitinophagales</taxon>
        <taxon>Chitinophagaceae</taxon>
        <taxon>Chitinophaga</taxon>
    </lineage>
</organism>
<evidence type="ECO:0000313" key="1">
    <source>
        <dbReference type="EMBL" id="ACU63727.1"/>
    </source>
</evidence>
<gene>
    <name evidence="1" type="ordered locus">Cpin_6322</name>
</gene>
<accession>A0A979GTE6</accession>
<dbReference type="KEGG" id="cpi:Cpin_6322"/>
<name>A0A979GTE6_CHIPD</name>
<dbReference type="AlphaFoldDB" id="A0A979GTE6"/>
<reference evidence="1 2" key="2">
    <citation type="journal article" date="2010" name="Stand. Genomic Sci.">
        <title>Complete genome sequence of Chitinophaga pinensis type strain (UQM 2034).</title>
        <authorList>
            <person name="Glavina Del Rio T."/>
            <person name="Abt B."/>
            <person name="Spring S."/>
            <person name="Lapidus A."/>
            <person name="Nolan M."/>
            <person name="Tice H."/>
            <person name="Copeland A."/>
            <person name="Cheng J.F."/>
            <person name="Chen F."/>
            <person name="Bruce D."/>
            <person name="Goodwin L."/>
            <person name="Pitluck S."/>
            <person name="Ivanova N."/>
            <person name="Mavromatis K."/>
            <person name="Mikhailova N."/>
            <person name="Pati A."/>
            <person name="Chen A."/>
            <person name="Palaniappan K."/>
            <person name="Land M."/>
            <person name="Hauser L."/>
            <person name="Chang Y.J."/>
            <person name="Jeffries C.D."/>
            <person name="Chain P."/>
            <person name="Saunders E."/>
            <person name="Detter J.C."/>
            <person name="Brettin T."/>
            <person name="Rohde M."/>
            <person name="Goker M."/>
            <person name="Bristow J."/>
            <person name="Eisen J.A."/>
            <person name="Markowitz V."/>
            <person name="Hugenholtz P."/>
            <person name="Kyrpides N.C."/>
            <person name="Klenk H.P."/>
            <person name="Lucas S."/>
        </authorList>
    </citation>
    <scope>NUCLEOTIDE SEQUENCE [LARGE SCALE GENOMIC DNA]</scope>
    <source>
        <strain evidence="2">ATCC 43595 / DSM 2588 / LMG 13176 / NBRC 15968 / NCIMB 11800 / UQM 2034</strain>
    </source>
</reference>
<dbReference type="EMBL" id="CP001699">
    <property type="protein sequence ID" value="ACU63727.1"/>
    <property type="molecule type" value="Genomic_DNA"/>
</dbReference>
<sequence length="110" mass="13560">MTWEELEQKHDAEWNEFQQAYQQSWGQLHHDRTEVLKVFAYMTEKVPRSVNRILDKAQKDWQQEWGIDGWRSEKLKDAQEKETKIFFERERIRRRITIGLDKPNERDRGQ</sequence>
<dbReference type="Proteomes" id="UP000002215">
    <property type="component" value="Chromosome"/>
</dbReference>
<proteinExistence type="predicted"/>
<evidence type="ECO:0000313" key="2">
    <source>
        <dbReference type="Proteomes" id="UP000002215"/>
    </source>
</evidence>
<dbReference type="RefSeq" id="WP_012793892.1">
    <property type="nucleotide sequence ID" value="NC_013132.1"/>
</dbReference>